<feature type="domain" description="Ribosome recycling factor" evidence="7">
    <location>
        <begin position="24"/>
        <end position="186"/>
    </location>
</feature>
<evidence type="ECO:0000256" key="4">
    <source>
        <dbReference type="ARBA" id="ARBA00022917"/>
    </source>
</evidence>
<reference evidence="9" key="1">
    <citation type="submission" date="2011-04" db="EMBL/GenBank/DDBJ databases">
        <title>The complete genome of Spirochaeta coccoides DSM 17374.</title>
        <authorList>
            <person name="Lucas S."/>
            <person name="Copeland A."/>
            <person name="Lapidus A."/>
            <person name="Bruce D."/>
            <person name="Goodwin L."/>
            <person name="Pitluck S."/>
            <person name="Peters L."/>
            <person name="Kyrpides N."/>
            <person name="Mavromatis K."/>
            <person name="Pagani I."/>
            <person name="Ivanova N."/>
            <person name="Ovchinnikova G."/>
            <person name="Lu M."/>
            <person name="Detter J.C."/>
            <person name="Tapia R."/>
            <person name="Han C."/>
            <person name="Land M."/>
            <person name="Hauser L."/>
            <person name="Markowitz V."/>
            <person name="Cheng J.-F."/>
            <person name="Hugenholtz P."/>
            <person name="Woyke T."/>
            <person name="Wu D."/>
            <person name="Spring S."/>
            <person name="Schroeder M."/>
            <person name="Brambilla E."/>
            <person name="Klenk H.-P."/>
            <person name="Eisen J.A."/>
        </authorList>
    </citation>
    <scope>NUCLEOTIDE SEQUENCE [LARGE SCALE GENOMIC DNA]</scope>
    <source>
        <strain evidence="9">ATCC BAA-1237 / DSM 17374 / SPN1</strain>
    </source>
</reference>
<dbReference type="EMBL" id="CP002659">
    <property type="protein sequence ID" value="AEC01918.1"/>
    <property type="molecule type" value="Genomic_DNA"/>
</dbReference>
<dbReference type="Gene3D" id="3.30.1360.40">
    <property type="match status" value="1"/>
</dbReference>
<dbReference type="SUPFAM" id="SSF55194">
    <property type="entry name" value="Ribosome recycling factor, RRF"/>
    <property type="match status" value="1"/>
</dbReference>
<accession>F4GLE8</accession>
<dbReference type="STRING" id="760011.Spico_0692"/>
<dbReference type="FunFam" id="3.30.1360.40:FF:000001">
    <property type="entry name" value="Ribosome-recycling factor"/>
    <property type="match status" value="1"/>
</dbReference>
<dbReference type="KEGG" id="scc:Spico_0692"/>
<keyword evidence="9" id="KW-1185">Reference proteome</keyword>
<evidence type="ECO:0000313" key="9">
    <source>
        <dbReference type="Proteomes" id="UP000007939"/>
    </source>
</evidence>
<evidence type="ECO:0000256" key="1">
    <source>
        <dbReference type="ARBA" id="ARBA00004496"/>
    </source>
</evidence>
<dbReference type="InterPro" id="IPR023584">
    <property type="entry name" value="Ribosome_recyc_fac_dom"/>
</dbReference>
<dbReference type="eggNOG" id="COG0233">
    <property type="taxonomic scope" value="Bacteria"/>
</dbReference>
<evidence type="ECO:0000256" key="2">
    <source>
        <dbReference type="ARBA" id="ARBA00005912"/>
    </source>
</evidence>
<evidence type="ECO:0000256" key="5">
    <source>
        <dbReference type="ARBA" id="ARBA00025050"/>
    </source>
</evidence>
<reference evidence="8 9" key="2">
    <citation type="journal article" date="2012" name="Stand. Genomic Sci.">
        <title>Complete genome sequence of the termite hindgut bacterium Spirochaeta coccoides type strain (SPN1(T)), reclassification in the genus Sphaerochaeta as Sphaerochaeta coccoides comb. nov. and emendations of the family Spirochaetaceae and the genus Sphaerochaeta.</title>
        <authorList>
            <person name="Abt B."/>
            <person name="Han C."/>
            <person name="Scheuner C."/>
            <person name="Lu M."/>
            <person name="Lapidus A."/>
            <person name="Nolan M."/>
            <person name="Lucas S."/>
            <person name="Hammon N."/>
            <person name="Deshpande S."/>
            <person name="Cheng J.F."/>
            <person name="Tapia R."/>
            <person name="Goodwin L.A."/>
            <person name="Pitluck S."/>
            <person name="Liolios K."/>
            <person name="Pagani I."/>
            <person name="Ivanova N."/>
            <person name="Mavromatis K."/>
            <person name="Mikhailova N."/>
            <person name="Huntemann M."/>
            <person name="Pati A."/>
            <person name="Chen A."/>
            <person name="Palaniappan K."/>
            <person name="Land M."/>
            <person name="Hauser L."/>
            <person name="Brambilla E.M."/>
            <person name="Rohde M."/>
            <person name="Spring S."/>
            <person name="Gronow S."/>
            <person name="Goker M."/>
            <person name="Woyke T."/>
            <person name="Bristow J."/>
            <person name="Eisen J.A."/>
            <person name="Markowitz V."/>
            <person name="Hugenholtz P."/>
            <person name="Kyrpides N.C."/>
            <person name="Klenk H.P."/>
            <person name="Detter J.C."/>
        </authorList>
    </citation>
    <scope>NUCLEOTIDE SEQUENCE [LARGE SCALE GENOMIC DNA]</scope>
    <source>
        <strain evidence="9">ATCC BAA-1237 / DSM 17374 / SPN1</strain>
    </source>
</reference>
<dbReference type="InterPro" id="IPR002661">
    <property type="entry name" value="Ribosome_recyc_fac"/>
</dbReference>
<dbReference type="Pfam" id="PF01765">
    <property type="entry name" value="RRF"/>
    <property type="match status" value="1"/>
</dbReference>
<dbReference type="AlphaFoldDB" id="F4GLE8"/>
<comment type="similarity">
    <text evidence="2 6">Belongs to the RRF family.</text>
</comment>
<dbReference type="HOGENOM" id="CLU_073981_2_0_12"/>
<dbReference type="GO" id="GO:0005737">
    <property type="term" value="C:cytoplasm"/>
    <property type="evidence" value="ECO:0007669"/>
    <property type="project" value="UniProtKB-SubCell"/>
</dbReference>
<comment type="subcellular location">
    <subcellularLocation>
        <location evidence="1 6">Cytoplasm</location>
    </subcellularLocation>
</comment>
<dbReference type="NCBIfam" id="TIGR00496">
    <property type="entry name" value="frr"/>
    <property type="match status" value="1"/>
</dbReference>
<proteinExistence type="inferred from homology"/>
<name>F4GLE8_PARC1</name>
<keyword evidence="3 6" id="KW-0963">Cytoplasm</keyword>
<dbReference type="InterPro" id="IPR036191">
    <property type="entry name" value="RRF_sf"/>
</dbReference>
<gene>
    <name evidence="6" type="primary">frr</name>
    <name evidence="8" type="ordered locus">Spico_0692</name>
</gene>
<keyword evidence="4 6" id="KW-0648">Protein biosynthesis</keyword>
<dbReference type="HAMAP" id="MF_00040">
    <property type="entry name" value="RRF"/>
    <property type="match status" value="1"/>
</dbReference>
<dbReference type="PANTHER" id="PTHR20982">
    <property type="entry name" value="RIBOSOME RECYCLING FACTOR"/>
    <property type="match status" value="1"/>
</dbReference>
<dbReference type="Proteomes" id="UP000007939">
    <property type="component" value="Chromosome"/>
</dbReference>
<dbReference type="GO" id="GO:0043023">
    <property type="term" value="F:ribosomal large subunit binding"/>
    <property type="evidence" value="ECO:0007669"/>
    <property type="project" value="TreeGrafter"/>
</dbReference>
<evidence type="ECO:0000313" key="8">
    <source>
        <dbReference type="EMBL" id="AEC01918.1"/>
    </source>
</evidence>
<protein>
    <recommendedName>
        <fullName evidence="6">Ribosome-recycling factor</fullName>
        <shortName evidence="6">RRF</shortName>
    </recommendedName>
    <alternativeName>
        <fullName evidence="6">Ribosome-releasing factor</fullName>
    </alternativeName>
</protein>
<dbReference type="FunFam" id="1.10.132.20:FF:000001">
    <property type="entry name" value="Ribosome-recycling factor"/>
    <property type="match status" value="1"/>
</dbReference>
<dbReference type="GO" id="GO:0006415">
    <property type="term" value="P:translational termination"/>
    <property type="evidence" value="ECO:0007669"/>
    <property type="project" value="UniProtKB-UniRule"/>
</dbReference>
<dbReference type="CDD" id="cd00520">
    <property type="entry name" value="RRF"/>
    <property type="match status" value="1"/>
</dbReference>
<organism evidence="8 9">
    <name type="scientific">Parasphaerochaeta coccoides (strain ATCC BAA-1237 / DSM 17374 / SPN1)</name>
    <name type="common">Sphaerochaeta coccoides</name>
    <dbReference type="NCBI Taxonomy" id="760011"/>
    <lineage>
        <taxon>Bacteria</taxon>
        <taxon>Pseudomonadati</taxon>
        <taxon>Spirochaetota</taxon>
        <taxon>Spirochaetia</taxon>
        <taxon>Spirochaetales</taxon>
        <taxon>Sphaerochaetaceae</taxon>
        <taxon>Parasphaerochaeta</taxon>
    </lineage>
</organism>
<sequence length="188" mass="21200">MEYRMQDVLSQCEDKMNKSVNTLSASFQGLRTGRATAAIFDKIKVDYYGQETPLNQVASISIPEARMVVIQPWDKGLLGPIEKAIQKSELGLNPNNDGKLLRINFPPLTEDRRKDLVKSSKATAEQSRVAIRNIRRDAMEDLKKLQKSGAISEDEQKDGESRIQKLTDSFITKVNSLATDKEKEIMEI</sequence>
<dbReference type="Gene3D" id="1.10.132.20">
    <property type="entry name" value="Ribosome-recycling factor"/>
    <property type="match status" value="1"/>
</dbReference>
<dbReference type="PANTHER" id="PTHR20982:SF3">
    <property type="entry name" value="MITOCHONDRIAL RIBOSOME RECYCLING FACTOR PSEUDO 1"/>
    <property type="match status" value="1"/>
</dbReference>
<evidence type="ECO:0000256" key="6">
    <source>
        <dbReference type="HAMAP-Rule" id="MF_00040"/>
    </source>
</evidence>
<comment type="function">
    <text evidence="5 6">Responsible for the release of ribosomes from messenger RNA at the termination of protein biosynthesis. May increase the efficiency of translation by recycling ribosomes from one round of translation to another.</text>
</comment>
<evidence type="ECO:0000256" key="3">
    <source>
        <dbReference type="ARBA" id="ARBA00022490"/>
    </source>
</evidence>
<evidence type="ECO:0000259" key="7">
    <source>
        <dbReference type="Pfam" id="PF01765"/>
    </source>
</evidence>